<dbReference type="RefSeq" id="WP_004822963.1">
    <property type="nucleotide sequence ID" value="NZ_UGTH01000001.1"/>
</dbReference>
<dbReference type="EMBL" id="UGTH01000001">
    <property type="protein sequence ID" value="SUB74460.1"/>
    <property type="molecule type" value="Genomic_DNA"/>
</dbReference>
<organism evidence="1 2">
    <name type="scientific">Peptoniphilus indolicus</name>
    <dbReference type="NCBI Taxonomy" id="33030"/>
    <lineage>
        <taxon>Bacteria</taxon>
        <taxon>Bacillati</taxon>
        <taxon>Bacillota</taxon>
        <taxon>Tissierellia</taxon>
        <taxon>Tissierellales</taxon>
        <taxon>Peptoniphilaceae</taxon>
        <taxon>Peptoniphilus</taxon>
    </lineage>
</organism>
<evidence type="ECO:0000313" key="2">
    <source>
        <dbReference type="Proteomes" id="UP000254777"/>
    </source>
</evidence>
<name>A0A379D9H1_9FIRM</name>
<reference evidence="1 2" key="1">
    <citation type="submission" date="2018-06" db="EMBL/GenBank/DDBJ databases">
        <authorList>
            <consortium name="Pathogen Informatics"/>
            <person name="Doyle S."/>
        </authorList>
    </citation>
    <scope>NUCLEOTIDE SEQUENCE [LARGE SCALE GENOMIC DNA]</scope>
    <source>
        <strain evidence="1 2">NCTC11088</strain>
    </source>
</reference>
<protein>
    <submittedName>
        <fullName evidence="1">Uncharacterized protein</fullName>
    </submittedName>
</protein>
<gene>
    <name evidence="1" type="ORF">NCTC11088_00204</name>
</gene>
<evidence type="ECO:0000313" key="1">
    <source>
        <dbReference type="EMBL" id="SUB74460.1"/>
    </source>
</evidence>
<sequence>MEFYKALIGEKSNKKNIFSDLIGEWNIEWIDGKGTENERHVIGEWIFSEILNGDGVQDVFICPSRQERISNPQLDAEYGTTIRVYNPKKQKWDICYTCLGKMVYLEAEKVEDRIILTNLNNDNGLNLWVFDNISNSKFHWENKTSFDNGKTWNTNGEVLAMRKRKCQELGA</sequence>
<proteinExistence type="predicted"/>
<dbReference type="Proteomes" id="UP000254777">
    <property type="component" value="Unassembled WGS sequence"/>
</dbReference>
<accession>A0A379D9H1</accession>
<dbReference type="AlphaFoldDB" id="A0A379D9H1"/>